<keyword evidence="8" id="KW-1185">Reference proteome</keyword>
<evidence type="ECO:0000256" key="1">
    <source>
        <dbReference type="ARBA" id="ARBA00022475"/>
    </source>
</evidence>
<dbReference type="InterPro" id="IPR006059">
    <property type="entry name" value="SBP"/>
</dbReference>
<keyword evidence="5" id="KW-0449">Lipoprotein</keyword>
<dbReference type="AlphaFoldDB" id="A0A920CXA9"/>
<dbReference type="PROSITE" id="PS51257">
    <property type="entry name" value="PROKAR_LIPOPROTEIN"/>
    <property type="match status" value="1"/>
</dbReference>
<evidence type="ECO:0008006" key="9">
    <source>
        <dbReference type="Google" id="ProtNLM"/>
    </source>
</evidence>
<dbReference type="InterPro" id="IPR050490">
    <property type="entry name" value="Bact_solute-bd_prot1"/>
</dbReference>
<dbReference type="Gene3D" id="3.40.190.10">
    <property type="entry name" value="Periplasmic binding protein-like II"/>
    <property type="match status" value="1"/>
</dbReference>
<gene>
    <name evidence="7" type="ORF">J40TS1_05160</name>
</gene>
<accession>A0A920CXA9</accession>
<evidence type="ECO:0000256" key="4">
    <source>
        <dbReference type="ARBA" id="ARBA00023139"/>
    </source>
</evidence>
<evidence type="ECO:0000256" key="5">
    <source>
        <dbReference type="ARBA" id="ARBA00023288"/>
    </source>
</evidence>
<organism evidence="7 8">
    <name type="scientific">Paenibacillus montaniterrae</name>
    <dbReference type="NCBI Taxonomy" id="429341"/>
    <lineage>
        <taxon>Bacteria</taxon>
        <taxon>Bacillati</taxon>
        <taxon>Bacillota</taxon>
        <taxon>Bacilli</taxon>
        <taxon>Bacillales</taxon>
        <taxon>Paenibacillaceae</taxon>
        <taxon>Paenibacillus</taxon>
    </lineage>
</organism>
<evidence type="ECO:0000256" key="2">
    <source>
        <dbReference type="ARBA" id="ARBA00022729"/>
    </source>
</evidence>
<dbReference type="Pfam" id="PF01547">
    <property type="entry name" value="SBP_bac_1"/>
    <property type="match status" value="1"/>
</dbReference>
<evidence type="ECO:0000313" key="8">
    <source>
        <dbReference type="Proteomes" id="UP000683139"/>
    </source>
</evidence>
<dbReference type="PANTHER" id="PTHR43649">
    <property type="entry name" value="ARABINOSE-BINDING PROTEIN-RELATED"/>
    <property type="match status" value="1"/>
</dbReference>
<dbReference type="EMBL" id="BOSE01000001">
    <property type="protein sequence ID" value="GIP14874.1"/>
    <property type="molecule type" value="Genomic_DNA"/>
</dbReference>
<keyword evidence="1" id="KW-1003">Cell membrane</keyword>
<sequence length="496" mass="54720">MKPNTQSIKLLLLSSLAMLLLAACSSNQSTTNSHAANNTQGATSSPTAEVKQVELEVWGRWEEMLGQMEETIAEFQQQHPHIKVKYTNVPGSQYVAQIQAAISGNTLPDIIGYHQSIPTSLLVNLDVLHPLDDVLTAEQKAEYYEGTWSEGYTLIDGQTYAIPVFNPKRPAMMLYYNKEALHAAGLTEDDIPATWDELYSFSKQVQQNTDGKLYGLVIGVKELSFLSGAISQMATAITPDVSPTDLFNYRTGQYEYHAQGIVQGLELFKKLQDEKLLHPSSLVMSFREGTALMEEGQAVLTIDGSFYASQLNADKLDSFGVAPLPTKDGKPQYAAFQGESRVAFYVSKHTEHYEETKLFLQFIKEHLYPKLVADGVEYSPLPAVNEATTINHPVAAEALRIQDEVSLLIPRPFERNADSLKVVLETSGKLPKTTLGNIAEGYLTGQIKDVEAALLELSQQANQVLEEGIAKVNAAGGSITLDDYAFADWVPYQPYQ</sequence>
<evidence type="ECO:0000313" key="7">
    <source>
        <dbReference type="EMBL" id="GIP14874.1"/>
    </source>
</evidence>
<evidence type="ECO:0000256" key="3">
    <source>
        <dbReference type="ARBA" id="ARBA00023136"/>
    </source>
</evidence>
<keyword evidence="2 6" id="KW-0732">Signal</keyword>
<dbReference type="PANTHER" id="PTHR43649:SF33">
    <property type="entry name" value="POLYGALACTURONAN_RHAMNOGALACTURONAN-BINDING PROTEIN YTCQ"/>
    <property type="match status" value="1"/>
</dbReference>
<dbReference type="SUPFAM" id="SSF53850">
    <property type="entry name" value="Periplasmic binding protein-like II"/>
    <property type="match status" value="1"/>
</dbReference>
<name>A0A920CXA9_9BACL</name>
<proteinExistence type="predicted"/>
<protein>
    <recommendedName>
        <fullName evidence="9">ABC transporter substrate-binding protein</fullName>
    </recommendedName>
</protein>
<feature type="chain" id="PRO_5038757050" description="ABC transporter substrate-binding protein" evidence="6">
    <location>
        <begin position="23"/>
        <end position="496"/>
    </location>
</feature>
<dbReference type="RefSeq" id="WP_213513059.1">
    <property type="nucleotide sequence ID" value="NZ_BOSE01000001.1"/>
</dbReference>
<keyword evidence="3" id="KW-0472">Membrane</keyword>
<dbReference type="Proteomes" id="UP000683139">
    <property type="component" value="Unassembled WGS sequence"/>
</dbReference>
<keyword evidence="4" id="KW-0564">Palmitate</keyword>
<evidence type="ECO:0000256" key="6">
    <source>
        <dbReference type="SAM" id="SignalP"/>
    </source>
</evidence>
<comment type="caution">
    <text evidence="7">The sequence shown here is derived from an EMBL/GenBank/DDBJ whole genome shotgun (WGS) entry which is preliminary data.</text>
</comment>
<reference evidence="7" key="1">
    <citation type="submission" date="2021-03" db="EMBL/GenBank/DDBJ databases">
        <title>Antimicrobial resistance genes in bacteria isolated from Japanese honey, and their potential for conferring macrolide and lincosamide resistance in the American foulbrood pathogen Paenibacillus larvae.</title>
        <authorList>
            <person name="Okamoto M."/>
            <person name="Kumagai M."/>
            <person name="Kanamori H."/>
            <person name="Takamatsu D."/>
        </authorList>
    </citation>
    <scope>NUCLEOTIDE SEQUENCE</scope>
    <source>
        <strain evidence="7">J40TS1</strain>
    </source>
</reference>
<feature type="signal peptide" evidence="6">
    <location>
        <begin position="1"/>
        <end position="22"/>
    </location>
</feature>